<organism evidence="1 2">
    <name type="scientific">Fusarium torulosum</name>
    <dbReference type="NCBI Taxonomy" id="33205"/>
    <lineage>
        <taxon>Eukaryota</taxon>
        <taxon>Fungi</taxon>
        <taxon>Dikarya</taxon>
        <taxon>Ascomycota</taxon>
        <taxon>Pezizomycotina</taxon>
        <taxon>Sordariomycetes</taxon>
        <taxon>Hypocreomycetidae</taxon>
        <taxon>Hypocreales</taxon>
        <taxon>Nectriaceae</taxon>
        <taxon>Fusarium</taxon>
    </lineage>
</organism>
<dbReference type="Proteomes" id="UP001187734">
    <property type="component" value="Unassembled WGS sequence"/>
</dbReference>
<evidence type="ECO:0000313" key="1">
    <source>
        <dbReference type="EMBL" id="SPJ72042.1"/>
    </source>
</evidence>
<comment type="caution">
    <text evidence="1">The sequence shown here is derived from an EMBL/GenBank/DDBJ whole genome shotgun (WGS) entry which is preliminary data.</text>
</comment>
<name>A0AAE8M0N9_9HYPO</name>
<gene>
    <name evidence="1" type="ORF">FTOL_01770</name>
</gene>
<reference evidence="1" key="1">
    <citation type="submission" date="2018-03" db="EMBL/GenBank/DDBJ databases">
        <authorList>
            <person name="Guldener U."/>
        </authorList>
    </citation>
    <scope>NUCLEOTIDE SEQUENCE</scope>
</reference>
<dbReference type="EMBL" id="ONZP01000051">
    <property type="protein sequence ID" value="SPJ72042.1"/>
    <property type="molecule type" value="Genomic_DNA"/>
</dbReference>
<sequence length="53" mass="5749">MLAILTWVSVTTGTEVSFAHENVALQPGTPPLVFPVPLFKWLSTNEARSPSLP</sequence>
<accession>A0AAE8M0N9</accession>
<keyword evidence="2" id="KW-1185">Reference proteome</keyword>
<proteinExistence type="predicted"/>
<dbReference type="AlphaFoldDB" id="A0AAE8M0N9"/>
<evidence type="ECO:0000313" key="2">
    <source>
        <dbReference type="Proteomes" id="UP001187734"/>
    </source>
</evidence>
<protein>
    <submittedName>
        <fullName evidence="1">Uncharacterized protein</fullName>
    </submittedName>
</protein>